<evidence type="ECO:0000259" key="8">
    <source>
        <dbReference type="PROSITE" id="PS50968"/>
    </source>
</evidence>
<dbReference type="FunFam" id="3.30.470.20:FF:000028">
    <property type="entry name" value="Methylcrotonoyl-CoA carboxylase subunit alpha, mitochondrial"/>
    <property type="match status" value="1"/>
</dbReference>
<dbReference type="InterPro" id="IPR001882">
    <property type="entry name" value="Biotin_BS"/>
</dbReference>
<feature type="domain" description="ATP-grasp" evidence="9">
    <location>
        <begin position="120"/>
        <end position="322"/>
    </location>
</feature>
<dbReference type="Pfam" id="PF02786">
    <property type="entry name" value="CPSase_L_D2"/>
    <property type="match status" value="1"/>
</dbReference>
<dbReference type="PROSITE" id="PS50968">
    <property type="entry name" value="BIOTINYL_LIPOYL"/>
    <property type="match status" value="1"/>
</dbReference>
<dbReference type="EC" id="6.3.4.14" evidence="11"/>
<dbReference type="SUPFAM" id="SSF56059">
    <property type="entry name" value="Glutathione synthetase ATP-binding domain-like"/>
    <property type="match status" value="1"/>
</dbReference>
<dbReference type="PANTHER" id="PTHR18866">
    <property type="entry name" value="CARBOXYLASE:PYRUVATE/ACETYL-COA/PROPIONYL-COA CARBOXYLASE"/>
    <property type="match status" value="1"/>
</dbReference>
<dbReference type="PROSITE" id="PS50975">
    <property type="entry name" value="ATP_GRASP"/>
    <property type="match status" value="1"/>
</dbReference>
<dbReference type="FunFam" id="2.40.50.100:FF:000003">
    <property type="entry name" value="Acetyl-CoA carboxylase biotin carboxyl carrier protein"/>
    <property type="match status" value="1"/>
</dbReference>
<dbReference type="PROSITE" id="PS00188">
    <property type="entry name" value="BIOTIN"/>
    <property type="match status" value="1"/>
</dbReference>
<keyword evidence="4 7" id="KW-0067">ATP-binding</keyword>
<dbReference type="InterPro" id="IPR011764">
    <property type="entry name" value="Biotin_carboxylation_dom"/>
</dbReference>
<feature type="domain" description="Lipoyl-binding" evidence="8">
    <location>
        <begin position="581"/>
        <end position="657"/>
    </location>
</feature>
<dbReference type="Gene3D" id="3.30.470.20">
    <property type="entry name" value="ATP-grasp fold, B domain"/>
    <property type="match status" value="1"/>
</dbReference>
<dbReference type="Gene3D" id="2.40.50.100">
    <property type="match status" value="1"/>
</dbReference>
<evidence type="ECO:0000256" key="5">
    <source>
        <dbReference type="ARBA" id="ARBA00022946"/>
    </source>
</evidence>
<dbReference type="InterPro" id="IPR005479">
    <property type="entry name" value="CPAse_ATP-bd"/>
</dbReference>
<dbReference type="InterPro" id="IPR016185">
    <property type="entry name" value="PreATP-grasp_dom_sf"/>
</dbReference>
<dbReference type="InterPro" id="IPR011053">
    <property type="entry name" value="Single_hybrid_motif"/>
</dbReference>
<dbReference type="SMART" id="SM00878">
    <property type="entry name" value="Biotin_carb_C"/>
    <property type="match status" value="1"/>
</dbReference>
<dbReference type="Proteomes" id="UP000507954">
    <property type="component" value="Unassembled WGS sequence"/>
</dbReference>
<dbReference type="RefSeq" id="WP_127659799.1">
    <property type="nucleotide sequence ID" value="NZ_CABFNB010000124.1"/>
</dbReference>
<dbReference type="InterPro" id="IPR048429">
    <property type="entry name" value="MCC_alpha_BT"/>
</dbReference>
<feature type="domain" description="Biotin carboxylation" evidence="10">
    <location>
        <begin position="1"/>
        <end position="450"/>
    </location>
</feature>
<dbReference type="PROSITE" id="PS50979">
    <property type="entry name" value="BC"/>
    <property type="match status" value="1"/>
</dbReference>
<evidence type="ECO:0000256" key="7">
    <source>
        <dbReference type="PROSITE-ProRule" id="PRU00409"/>
    </source>
</evidence>
<proteinExistence type="predicted"/>
<dbReference type="PROSITE" id="PS00867">
    <property type="entry name" value="CPSASE_2"/>
    <property type="match status" value="1"/>
</dbReference>
<evidence type="ECO:0000256" key="3">
    <source>
        <dbReference type="ARBA" id="ARBA00022741"/>
    </source>
</evidence>
<name>A0A508X3J6_9HYPH</name>
<dbReference type="FunFam" id="3.30.1490.20:FF:000003">
    <property type="entry name" value="acetyl-CoA carboxylase isoform X1"/>
    <property type="match status" value="1"/>
</dbReference>
<dbReference type="InterPro" id="IPR050856">
    <property type="entry name" value="Biotin_carboxylase_complex"/>
</dbReference>
<evidence type="ECO:0000313" key="11">
    <source>
        <dbReference type="EMBL" id="VTZ64097.1"/>
    </source>
</evidence>
<dbReference type="PANTHER" id="PTHR18866:SF33">
    <property type="entry name" value="METHYLCROTONOYL-COA CARBOXYLASE SUBUNIT ALPHA, MITOCHONDRIAL-RELATED"/>
    <property type="match status" value="1"/>
</dbReference>
<dbReference type="SUPFAM" id="SSF51230">
    <property type="entry name" value="Single hybrid motif"/>
    <property type="match status" value="1"/>
</dbReference>
<keyword evidence="5" id="KW-0809">Transit peptide</keyword>
<accession>A0A508X3J6</accession>
<dbReference type="CDD" id="cd06850">
    <property type="entry name" value="biotinyl_domain"/>
    <property type="match status" value="1"/>
</dbReference>
<evidence type="ECO:0000256" key="4">
    <source>
        <dbReference type="ARBA" id="ARBA00022840"/>
    </source>
</evidence>
<dbReference type="InterPro" id="IPR011761">
    <property type="entry name" value="ATP-grasp"/>
</dbReference>
<dbReference type="Pfam" id="PF21139">
    <property type="entry name" value="BT_MCC_alpha"/>
    <property type="match status" value="1"/>
</dbReference>
<dbReference type="GO" id="GO:0046872">
    <property type="term" value="F:metal ion binding"/>
    <property type="evidence" value="ECO:0007669"/>
    <property type="project" value="InterPro"/>
</dbReference>
<dbReference type="NCBIfam" id="NF006367">
    <property type="entry name" value="PRK08591.1"/>
    <property type="match status" value="1"/>
</dbReference>
<keyword evidence="3 7" id="KW-0547">Nucleotide-binding</keyword>
<evidence type="ECO:0000256" key="1">
    <source>
        <dbReference type="ARBA" id="ARBA00001953"/>
    </source>
</evidence>
<organism evidence="11">
    <name type="scientific">Sinorhizobium medicae</name>
    <dbReference type="NCBI Taxonomy" id="110321"/>
    <lineage>
        <taxon>Bacteria</taxon>
        <taxon>Pseudomonadati</taxon>
        <taxon>Pseudomonadota</taxon>
        <taxon>Alphaproteobacteria</taxon>
        <taxon>Hyphomicrobiales</taxon>
        <taxon>Rhizobiaceae</taxon>
        <taxon>Sinorhizobium/Ensifer group</taxon>
        <taxon>Sinorhizobium</taxon>
    </lineage>
</organism>
<reference evidence="11" key="1">
    <citation type="submission" date="2019-06" db="EMBL/GenBank/DDBJ databases">
        <authorList>
            <person name="Le Quere A."/>
            <person name="Colella S."/>
        </authorList>
    </citation>
    <scope>NUCLEOTIDE SEQUENCE</scope>
    <source>
        <strain evidence="11">EmedicaeMD41</strain>
    </source>
</reference>
<dbReference type="FunFam" id="3.40.50.20:FF:000010">
    <property type="entry name" value="Propionyl-CoA carboxylase subunit alpha"/>
    <property type="match status" value="1"/>
</dbReference>
<sequence length="662" mass="71162">MFSKLLIANRGEIACRIIRTARRLGIRTAAVYSDADGDALHVALADEAIRIGAAPAAQSYLAIGSIVQAARSVGAEAIHPGYGFLSENADFAEAVGEAGMVFVGPPPAAIRAMGLKDAAKALMERAGVPVVPGYHGDEQDASFLAERAREIGYPVLIKARAGGGGKGMRRVERQDDFGSALEAARREAASAFGDGSVLLERYLTKPRHIEMQIFGDRQGNIVHLFERDCSLQRRHQKVIEEAPAPGMTAEVRRAMGDAAVRAAQAIGYVGAGTVEFIADVTNGLEPDHFYFMEMNTRLQVEHPVTEAITGTDLVEWQLRVAAGEPLPKKQADISINGWAFEARLYAEDPVRGFLPATGRLTHLSFPEDTARVDAGVRQGDTITPYYDPLIAKLIVHGQNRSAALGKLQDALKECRIGGTVTNLDFLIRLTEEHEFRSGHPDTGLIDRETERLTALVVPGDEALALAAIISTGALEPEMSTDPWSSLGSWQIWGDAHRTVAIDHADVRATVTLASRGRDQFAVRAGGSTLPVLVLDRIEGGARLEVAGKQRLIRFARDRESMTLFHHGRNLVFHLPDGLAGGQSSEVAEDELLAPMPGLVKLVRVGAGDTVSKGQPLIVLEAMKMELTLSASREGTIANVHVTEGAQVSEGMVLVTLMEEAAQ</sequence>
<evidence type="ECO:0000259" key="9">
    <source>
        <dbReference type="PROSITE" id="PS50975"/>
    </source>
</evidence>
<keyword evidence="2 11" id="KW-0436">Ligase</keyword>
<dbReference type="Pfam" id="PF00289">
    <property type="entry name" value="Biotin_carb_N"/>
    <property type="match status" value="1"/>
</dbReference>
<dbReference type="EMBL" id="CABFNB010000124">
    <property type="protein sequence ID" value="VTZ64097.1"/>
    <property type="molecule type" value="Genomic_DNA"/>
</dbReference>
<evidence type="ECO:0000256" key="2">
    <source>
        <dbReference type="ARBA" id="ARBA00022598"/>
    </source>
</evidence>
<dbReference type="Pfam" id="PF00364">
    <property type="entry name" value="Biotin_lipoyl"/>
    <property type="match status" value="1"/>
</dbReference>
<dbReference type="GO" id="GO:0004075">
    <property type="term" value="F:biotin carboxylase activity"/>
    <property type="evidence" value="ECO:0007669"/>
    <property type="project" value="UniProtKB-EC"/>
</dbReference>
<dbReference type="InterPro" id="IPR005482">
    <property type="entry name" value="Biotin_COase_C"/>
</dbReference>
<dbReference type="InterPro" id="IPR005481">
    <property type="entry name" value="BC-like_N"/>
</dbReference>
<keyword evidence="6" id="KW-0092">Biotin</keyword>
<gene>
    <name evidence="11" type="primary">accA</name>
    <name evidence="11" type="ORF">EMEDMD4_560060</name>
</gene>
<dbReference type="GO" id="GO:0005524">
    <property type="term" value="F:ATP binding"/>
    <property type="evidence" value="ECO:0007669"/>
    <property type="project" value="UniProtKB-UniRule"/>
</dbReference>
<dbReference type="InterPro" id="IPR011054">
    <property type="entry name" value="Rudment_hybrid_motif"/>
</dbReference>
<evidence type="ECO:0000256" key="6">
    <source>
        <dbReference type="ARBA" id="ARBA00023267"/>
    </source>
</evidence>
<protein>
    <submittedName>
        <fullName evidence="11">Biotin carboxylase / Biotin carboxyl carrier protein</fullName>
        <ecNumber evidence="11">6.3.4.14</ecNumber>
    </submittedName>
</protein>
<dbReference type="InterPro" id="IPR000089">
    <property type="entry name" value="Biotin_lipoyl"/>
</dbReference>
<dbReference type="Gene3D" id="3.30.700.40">
    <property type="match status" value="1"/>
</dbReference>
<comment type="cofactor">
    <cofactor evidence="1">
        <name>biotin</name>
        <dbReference type="ChEBI" id="CHEBI:57586"/>
    </cofactor>
</comment>
<dbReference type="SUPFAM" id="SSF52440">
    <property type="entry name" value="PreATP-grasp domain"/>
    <property type="match status" value="1"/>
</dbReference>
<dbReference type="SUPFAM" id="SSF51246">
    <property type="entry name" value="Rudiment single hybrid motif"/>
    <property type="match status" value="1"/>
</dbReference>
<dbReference type="AlphaFoldDB" id="A0A508X3J6"/>
<evidence type="ECO:0000259" key="10">
    <source>
        <dbReference type="PROSITE" id="PS50979"/>
    </source>
</evidence>
<dbReference type="Pfam" id="PF02785">
    <property type="entry name" value="Biotin_carb_C"/>
    <property type="match status" value="1"/>
</dbReference>